<dbReference type="Proteomes" id="UP000663844">
    <property type="component" value="Unassembled WGS sequence"/>
</dbReference>
<organism evidence="1 2">
    <name type="scientific">Adineta steineri</name>
    <dbReference type="NCBI Taxonomy" id="433720"/>
    <lineage>
        <taxon>Eukaryota</taxon>
        <taxon>Metazoa</taxon>
        <taxon>Spiralia</taxon>
        <taxon>Gnathifera</taxon>
        <taxon>Rotifera</taxon>
        <taxon>Eurotatoria</taxon>
        <taxon>Bdelloidea</taxon>
        <taxon>Adinetida</taxon>
        <taxon>Adinetidae</taxon>
        <taxon>Adineta</taxon>
    </lineage>
</organism>
<dbReference type="EMBL" id="CAJOAZ010001103">
    <property type="protein sequence ID" value="CAF3764806.1"/>
    <property type="molecule type" value="Genomic_DNA"/>
</dbReference>
<evidence type="ECO:0000313" key="2">
    <source>
        <dbReference type="Proteomes" id="UP000663844"/>
    </source>
</evidence>
<name>A0A818ZKD9_9BILA</name>
<reference evidence="1" key="1">
    <citation type="submission" date="2021-02" db="EMBL/GenBank/DDBJ databases">
        <authorList>
            <person name="Nowell W R."/>
        </authorList>
    </citation>
    <scope>NUCLEOTIDE SEQUENCE</scope>
</reference>
<evidence type="ECO:0000313" key="1">
    <source>
        <dbReference type="EMBL" id="CAF3764806.1"/>
    </source>
</evidence>
<feature type="non-terminal residue" evidence="1">
    <location>
        <position position="12"/>
    </location>
</feature>
<sequence length="12" mass="1464">MSDTVNNREELR</sequence>
<proteinExistence type="predicted"/>
<comment type="caution">
    <text evidence="1">The sequence shown here is derived from an EMBL/GenBank/DDBJ whole genome shotgun (WGS) entry which is preliminary data.</text>
</comment>
<protein>
    <submittedName>
        <fullName evidence="1">Uncharacterized protein</fullName>
    </submittedName>
</protein>
<accession>A0A818ZKD9</accession>
<gene>
    <name evidence="1" type="ORF">OXD698_LOCUS16236</name>
</gene>